<reference evidence="2" key="1">
    <citation type="submission" date="2022-11" db="UniProtKB">
        <authorList>
            <consortium name="WormBaseParasite"/>
        </authorList>
    </citation>
    <scope>IDENTIFICATION</scope>
</reference>
<accession>A0AC35G1Q9</accession>
<proteinExistence type="predicted"/>
<organism evidence="1 2">
    <name type="scientific">Panagrolaimus sp. PS1159</name>
    <dbReference type="NCBI Taxonomy" id="55785"/>
    <lineage>
        <taxon>Eukaryota</taxon>
        <taxon>Metazoa</taxon>
        <taxon>Ecdysozoa</taxon>
        <taxon>Nematoda</taxon>
        <taxon>Chromadorea</taxon>
        <taxon>Rhabditida</taxon>
        <taxon>Tylenchina</taxon>
        <taxon>Panagrolaimomorpha</taxon>
        <taxon>Panagrolaimoidea</taxon>
        <taxon>Panagrolaimidae</taxon>
        <taxon>Panagrolaimus</taxon>
    </lineage>
</organism>
<name>A0AC35G1Q9_9BILA</name>
<dbReference type="Proteomes" id="UP000887580">
    <property type="component" value="Unplaced"/>
</dbReference>
<evidence type="ECO:0000313" key="1">
    <source>
        <dbReference type="Proteomes" id="UP000887580"/>
    </source>
</evidence>
<sequence>MKLQLLFLYFFIIYITKVLSDENYCQCHDMPSCRCDKTSCHCKQRATPPCICRIPSSNTFEDCTNACKPTCLGSCILFNPASACETTCTAACNLACPQQVKRQQLSNSLTFTCVNDCAADCILSNDYRKQSLLDGKAKLECESNCKSSCEQTVTMAINDLSDESILFAVKNVNLKDATYSKYDCSQHCISDCGDKCKSSGAPDEICVPTCDGFCSEKCDINYSVVPQAVCMKGCQPECDRKCVLDKTLDIVFGFVETTKNFTAHLPSLSELFNPTKIFASKEITIDESRMNYEIIPPTINQEIQQQQNTQQINNNNIGMNELPLMTYPPIIPATTEQPLEIKLPQIYHSYNCHKVCLPSCNDQCEGLNRPGLNCTRLCMRTCDLNCLPALPQVQKTFHSYTKEEMQSKCREQLTLKCSTLCKSPECQEICANAVRFLCARSAECNGVCQNTCKQHCLVKDKAFAQCEPSCTESCQRECRLSDEIRSECQNNCMGNCGKKCEITSPNVPLMFQCNTNCPQLCHSVCYE</sequence>
<dbReference type="WBParaSite" id="PS1159_v2.g22677.t2">
    <property type="protein sequence ID" value="PS1159_v2.g22677.t2"/>
    <property type="gene ID" value="PS1159_v2.g22677"/>
</dbReference>
<protein>
    <submittedName>
        <fullName evidence="2">Uncharacterized protein</fullName>
    </submittedName>
</protein>
<evidence type="ECO:0000313" key="2">
    <source>
        <dbReference type="WBParaSite" id="PS1159_v2.g22677.t2"/>
    </source>
</evidence>